<evidence type="ECO:0000256" key="7">
    <source>
        <dbReference type="RuleBase" id="RU000488"/>
    </source>
</evidence>
<keyword evidence="2 7" id="KW-0813">Transport</keyword>
<dbReference type="PROSITE" id="PS50920">
    <property type="entry name" value="SOLCAR"/>
    <property type="match status" value="1"/>
</dbReference>
<dbReference type="GO" id="GO:0016020">
    <property type="term" value="C:membrane"/>
    <property type="evidence" value="ECO:0007669"/>
    <property type="project" value="UniProtKB-SubCell"/>
</dbReference>
<evidence type="ECO:0000256" key="8">
    <source>
        <dbReference type="SAM" id="MobiDB-lite"/>
    </source>
</evidence>
<comment type="similarity">
    <text evidence="7">Belongs to the mitochondrial carrier (TC 2.A.29) family.</text>
</comment>
<feature type="region of interest" description="Disordered" evidence="8">
    <location>
        <begin position="1"/>
        <end position="41"/>
    </location>
</feature>
<dbReference type="PRINTS" id="PR00926">
    <property type="entry name" value="MITOCARRIER"/>
</dbReference>
<keyword evidence="4" id="KW-0677">Repeat</keyword>
<accession>A0A5P1EWH7</accession>
<dbReference type="PANTHER" id="PTHR24089">
    <property type="entry name" value="SOLUTE CARRIER FAMILY 25"/>
    <property type="match status" value="1"/>
</dbReference>
<dbReference type="Gramene" id="ONK69853">
    <property type="protein sequence ID" value="ONK69853"/>
    <property type="gene ID" value="A4U43_C05F27450"/>
</dbReference>
<dbReference type="AlphaFoldDB" id="A0A5P1EWH7"/>
<dbReference type="Proteomes" id="UP000243459">
    <property type="component" value="Chromosome 5"/>
</dbReference>
<dbReference type="InterPro" id="IPR023395">
    <property type="entry name" value="MCP_dom_sf"/>
</dbReference>
<gene>
    <name evidence="9" type="ORF">A4U43_C05F27450</name>
</gene>
<dbReference type="GO" id="GO:0015711">
    <property type="term" value="P:organic anion transport"/>
    <property type="evidence" value="ECO:0007669"/>
    <property type="project" value="UniProtKB-ARBA"/>
</dbReference>
<evidence type="ECO:0000256" key="5">
    <source>
        <dbReference type="ARBA" id="ARBA00023136"/>
    </source>
</evidence>
<dbReference type="Gene3D" id="1.50.40.10">
    <property type="entry name" value="Mitochondrial carrier domain"/>
    <property type="match status" value="1"/>
</dbReference>
<dbReference type="SUPFAM" id="SSF103506">
    <property type="entry name" value="Mitochondrial carrier"/>
    <property type="match status" value="1"/>
</dbReference>
<evidence type="ECO:0000313" key="10">
    <source>
        <dbReference type="Proteomes" id="UP000243459"/>
    </source>
</evidence>
<protein>
    <submittedName>
        <fullName evidence="9">Uncharacterized protein</fullName>
    </submittedName>
</protein>
<organism evidence="9 10">
    <name type="scientific">Asparagus officinalis</name>
    <name type="common">Garden asparagus</name>
    <dbReference type="NCBI Taxonomy" id="4686"/>
    <lineage>
        <taxon>Eukaryota</taxon>
        <taxon>Viridiplantae</taxon>
        <taxon>Streptophyta</taxon>
        <taxon>Embryophyta</taxon>
        <taxon>Tracheophyta</taxon>
        <taxon>Spermatophyta</taxon>
        <taxon>Magnoliopsida</taxon>
        <taxon>Liliopsida</taxon>
        <taxon>Asparagales</taxon>
        <taxon>Asparagaceae</taxon>
        <taxon>Asparagoideae</taxon>
        <taxon>Asparagus</taxon>
    </lineage>
</organism>
<dbReference type="InterPro" id="IPR018108">
    <property type="entry name" value="MCP_transmembrane"/>
</dbReference>
<name>A0A5P1EWH7_ASPOF</name>
<keyword evidence="3 6" id="KW-0812">Transmembrane</keyword>
<evidence type="ECO:0000256" key="6">
    <source>
        <dbReference type="PROSITE-ProRule" id="PRU00282"/>
    </source>
</evidence>
<keyword evidence="5 6" id="KW-0472">Membrane</keyword>
<dbReference type="GO" id="GO:0055085">
    <property type="term" value="P:transmembrane transport"/>
    <property type="evidence" value="ECO:0007669"/>
    <property type="project" value="InterPro"/>
</dbReference>
<evidence type="ECO:0000256" key="2">
    <source>
        <dbReference type="ARBA" id="ARBA00022448"/>
    </source>
</evidence>
<sequence length="324" mass="36151">MSPPMSQPHHRDSSPDLDNAHDGSGDDEIQHESFAGSSSSEIGCLRPWTEAVNSIPLPEKAITLQKKCDRNYKKRREDIKNKDHIIKQRLEKAMSNQLREMGNKDYEKAGRHGSDLFTKVPPKGYRAVLEWMGNIPVGDYAVRFNNLIGCLIRDPHHINIAHNFDEQQWNGIKKIWERLMAAKFELRVRRNRGLELTEHDADGGNSCDRALSSVHGGGGGLKYSTPNQQQAQIGTITNLLAGGVAGAVSKTCTAPLARLTILFQVQGMHADAVALRNASIWREASRIACEEGFRAFWRGNLVTIAHRLPYSSISNFMLTNATKM</sequence>
<comment type="subcellular location">
    <subcellularLocation>
        <location evidence="1">Membrane</location>
        <topology evidence="1">Multi-pass membrane protein</topology>
    </subcellularLocation>
</comment>
<dbReference type="GO" id="GO:0015748">
    <property type="term" value="P:organophosphate ester transport"/>
    <property type="evidence" value="ECO:0007669"/>
    <property type="project" value="UniProtKB-ARBA"/>
</dbReference>
<reference evidence="10" key="1">
    <citation type="journal article" date="2017" name="Nat. Commun.">
        <title>The asparagus genome sheds light on the origin and evolution of a young Y chromosome.</title>
        <authorList>
            <person name="Harkess A."/>
            <person name="Zhou J."/>
            <person name="Xu C."/>
            <person name="Bowers J.E."/>
            <person name="Van der Hulst R."/>
            <person name="Ayyampalayam S."/>
            <person name="Mercati F."/>
            <person name="Riccardi P."/>
            <person name="McKain M.R."/>
            <person name="Kakrana A."/>
            <person name="Tang H."/>
            <person name="Ray J."/>
            <person name="Groenendijk J."/>
            <person name="Arikit S."/>
            <person name="Mathioni S.M."/>
            <person name="Nakano M."/>
            <person name="Shan H."/>
            <person name="Telgmann-Rauber A."/>
            <person name="Kanno A."/>
            <person name="Yue Z."/>
            <person name="Chen H."/>
            <person name="Li W."/>
            <person name="Chen Y."/>
            <person name="Xu X."/>
            <person name="Zhang Y."/>
            <person name="Luo S."/>
            <person name="Chen H."/>
            <person name="Gao J."/>
            <person name="Mao Z."/>
            <person name="Pires J.C."/>
            <person name="Luo M."/>
            <person name="Kudrna D."/>
            <person name="Wing R.A."/>
            <person name="Meyers B.C."/>
            <person name="Yi K."/>
            <person name="Kong H."/>
            <person name="Lavrijsen P."/>
            <person name="Sunseri F."/>
            <person name="Falavigna A."/>
            <person name="Ye Y."/>
            <person name="Leebens-Mack J.H."/>
            <person name="Chen G."/>
        </authorList>
    </citation>
    <scope>NUCLEOTIDE SEQUENCE [LARGE SCALE GENOMIC DNA]</scope>
    <source>
        <strain evidence="10">cv. DH0086</strain>
    </source>
</reference>
<keyword evidence="10" id="KW-1185">Reference proteome</keyword>
<dbReference type="EMBL" id="CM007385">
    <property type="protein sequence ID" value="ONK69853.1"/>
    <property type="molecule type" value="Genomic_DNA"/>
</dbReference>
<dbReference type="Pfam" id="PF00153">
    <property type="entry name" value="Mito_carr"/>
    <property type="match status" value="1"/>
</dbReference>
<evidence type="ECO:0000256" key="4">
    <source>
        <dbReference type="ARBA" id="ARBA00022737"/>
    </source>
</evidence>
<feature type="compositionally biased region" description="Basic and acidic residues" evidence="8">
    <location>
        <begin position="9"/>
        <end position="31"/>
    </location>
</feature>
<evidence type="ECO:0000256" key="3">
    <source>
        <dbReference type="ARBA" id="ARBA00022692"/>
    </source>
</evidence>
<dbReference type="InterPro" id="IPR002067">
    <property type="entry name" value="MCP"/>
</dbReference>
<feature type="repeat" description="Solcar" evidence="6">
    <location>
        <begin position="233"/>
        <end position="324"/>
    </location>
</feature>
<proteinExistence type="inferred from homology"/>
<evidence type="ECO:0000256" key="1">
    <source>
        <dbReference type="ARBA" id="ARBA00004141"/>
    </source>
</evidence>
<evidence type="ECO:0000313" key="9">
    <source>
        <dbReference type="EMBL" id="ONK69853.1"/>
    </source>
</evidence>